<dbReference type="Pfam" id="PF01121">
    <property type="entry name" value="CoaE"/>
    <property type="match status" value="1"/>
</dbReference>
<gene>
    <name evidence="3" type="ORF">EHAR0213_LOCUS5094</name>
</gene>
<keyword evidence="1" id="KW-0547">Nucleotide-binding</keyword>
<keyword evidence="2" id="KW-0067">ATP-binding</keyword>
<dbReference type="InterPro" id="IPR027417">
    <property type="entry name" value="P-loop_NTPase"/>
</dbReference>
<dbReference type="HAMAP" id="MF_00376">
    <property type="entry name" value="Dephospho_CoA_kinase"/>
    <property type="match status" value="1"/>
</dbReference>
<evidence type="ECO:0008006" key="4">
    <source>
        <dbReference type="Google" id="ProtNLM"/>
    </source>
</evidence>
<reference evidence="3" key="1">
    <citation type="submission" date="2021-01" db="EMBL/GenBank/DDBJ databases">
        <authorList>
            <person name="Corre E."/>
            <person name="Pelletier E."/>
            <person name="Niang G."/>
            <person name="Scheremetjew M."/>
            <person name="Finn R."/>
            <person name="Kale V."/>
            <person name="Holt S."/>
            <person name="Cochrane G."/>
            <person name="Meng A."/>
            <person name="Brown T."/>
            <person name="Cohen L."/>
        </authorList>
    </citation>
    <scope>NUCLEOTIDE SEQUENCE</scope>
    <source>
        <strain evidence="3">FSP1.4</strain>
    </source>
</reference>
<dbReference type="SUPFAM" id="SSF52540">
    <property type="entry name" value="P-loop containing nucleoside triphosphate hydrolases"/>
    <property type="match status" value="1"/>
</dbReference>
<dbReference type="PANTHER" id="PTHR10695:SF46">
    <property type="entry name" value="BIFUNCTIONAL COENZYME A SYNTHASE-RELATED"/>
    <property type="match status" value="1"/>
</dbReference>
<organism evidence="3">
    <name type="scientific">Euplotes harpa</name>
    <dbReference type="NCBI Taxonomy" id="151035"/>
    <lineage>
        <taxon>Eukaryota</taxon>
        <taxon>Sar</taxon>
        <taxon>Alveolata</taxon>
        <taxon>Ciliophora</taxon>
        <taxon>Intramacronucleata</taxon>
        <taxon>Spirotrichea</taxon>
        <taxon>Hypotrichia</taxon>
        <taxon>Euplotida</taxon>
        <taxon>Euplotidae</taxon>
        <taxon>Euplotes</taxon>
    </lineage>
</organism>
<dbReference type="NCBIfam" id="TIGR00152">
    <property type="entry name" value="dephospho-CoA kinase"/>
    <property type="match status" value="1"/>
</dbReference>
<evidence type="ECO:0000313" key="3">
    <source>
        <dbReference type="EMBL" id="CAE0346184.1"/>
    </source>
</evidence>
<dbReference type="GO" id="GO:0005524">
    <property type="term" value="F:ATP binding"/>
    <property type="evidence" value="ECO:0007669"/>
    <property type="project" value="UniProtKB-KW"/>
</dbReference>
<dbReference type="PANTHER" id="PTHR10695">
    <property type="entry name" value="DEPHOSPHO-COA KINASE-RELATED"/>
    <property type="match status" value="1"/>
</dbReference>
<evidence type="ECO:0000256" key="2">
    <source>
        <dbReference type="ARBA" id="ARBA00022840"/>
    </source>
</evidence>
<dbReference type="Gene3D" id="3.40.50.300">
    <property type="entry name" value="P-loop containing nucleotide triphosphate hydrolases"/>
    <property type="match status" value="1"/>
</dbReference>
<protein>
    <recommendedName>
        <fullName evidence="4">Dephospho-CoA kinase</fullName>
    </recommendedName>
</protein>
<dbReference type="EMBL" id="HBII01011894">
    <property type="protein sequence ID" value="CAE0346184.1"/>
    <property type="molecule type" value="Transcribed_RNA"/>
</dbReference>
<dbReference type="InterPro" id="IPR001977">
    <property type="entry name" value="Depp_CoAkinase"/>
</dbReference>
<evidence type="ECO:0000256" key="1">
    <source>
        <dbReference type="ARBA" id="ARBA00022741"/>
    </source>
</evidence>
<dbReference type="PROSITE" id="PS51219">
    <property type="entry name" value="DPCK"/>
    <property type="match status" value="1"/>
</dbReference>
<dbReference type="GO" id="GO:0015937">
    <property type="term" value="P:coenzyme A biosynthetic process"/>
    <property type="evidence" value="ECO:0007669"/>
    <property type="project" value="InterPro"/>
</dbReference>
<accession>A0A7S3J882</accession>
<proteinExistence type="inferred from homology"/>
<sequence length="227" mass="25963">MYKIAVVGGIASGKSTLVKYLGSYRYITNLNLDEMGHRVLREPSVTKELENSFGTSIFYGSRDSDPELERANFRSGKRIVNRRALGKIVFADKTKFAVLNKIMWPQIAIFQNIALAQIEQSRVASIAIIEGAVIIEAEFKKYYHEIWSVNLPKAVAVERLLKRNPDLTKADAENRINSQISDEERIKYSNYSIDSSRGIEENKRIIDEKLKEFYDNGILKSLERKSH</sequence>
<dbReference type="CDD" id="cd02022">
    <property type="entry name" value="DPCK"/>
    <property type="match status" value="1"/>
</dbReference>
<dbReference type="GO" id="GO:0004140">
    <property type="term" value="F:dephospho-CoA kinase activity"/>
    <property type="evidence" value="ECO:0007669"/>
    <property type="project" value="InterPro"/>
</dbReference>
<dbReference type="AlphaFoldDB" id="A0A7S3J882"/>
<name>A0A7S3J882_9SPIT</name>